<dbReference type="Gene3D" id="2.60.40.10">
    <property type="entry name" value="Immunoglobulins"/>
    <property type="match status" value="4"/>
</dbReference>
<evidence type="ECO:0000256" key="4">
    <source>
        <dbReference type="ARBA" id="ARBA00022729"/>
    </source>
</evidence>
<dbReference type="Proteomes" id="UP000681967">
    <property type="component" value="Unassembled WGS sequence"/>
</dbReference>
<evidence type="ECO:0000313" key="10">
    <source>
        <dbReference type="Proteomes" id="UP000681967"/>
    </source>
</evidence>
<keyword evidence="4" id="KW-0732">Signal</keyword>
<keyword evidence="7" id="KW-0393">Immunoglobulin domain</keyword>
<dbReference type="AlphaFoldDB" id="A0A8S3EZ90"/>
<name>A0A8S3EZ90_9BILA</name>
<accession>A0A8S3EZ90</accession>
<protein>
    <recommendedName>
        <fullName evidence="8">Ig-like domain-containing protein</fullName>
    </recommendedName>
</protein>
<feature type="domain" description="Ig-like" evidence="8">
    <location>
        <begin position="235"/>
        <end position="327"/>
    </location>
</feature>
<dbReference type="InterPro" id="IPR013783">
    <property type="entry name" value="Ig-like_fold"/>
</dbReference>
<dbReference type="InterPro" id="IPR003598">
    <property type="entry name" value="Ig_sub2"/>
</dbReference>
<keyword evidence="5" id="KW-0677">Repeat</keyword>
<dbReference type="InterPro" id="IPR013098">
    <property type="entry name" value="Ig_I-set"/>
</dbReference>
<evidence type="ECO:0000313" key="9">
    <source>
        <dbReference type="EMBL" id="CAF5094432.1"/>
    </source>
</evidence>
<evidence type="ECO:0000256" key="5">
    <source>
        <dbReference type="ARBA" id="ARBA00022737"/>
    </source>
</evidence>
<dbReference type="GO" id="GO:0030424">
    <property type="term" value="C:axon"/>
    <property type="evidence" value="ECO:0007669"/>
    <property type="project" value="TreeGrafter"/>
</dbReference>
<dbReference type="GO" id="GO:0030017">
    <property type="term" value="C:sarcomere"/>
    <property type="evidence" value="ECO:0007669"/>
    <property type="project" value="UniProtKB-ARBA"/>
</dbReference>
<comment type="caution">
    <text evidence="9">The sequence shown here is derived from an EMBL/GenBank/DDBJ whole genome shotgun (WGS) entry which is preliminary data.</text>
</comment>
<dbReference type="InterPro" id="IPR050958">
    <property type="entry name" value="Cell_Adh-Cytoskel_Orgn"/>
</dbReference>
<feature type="domain" description="Ig-like" evidence="8">
    <location>
        <begin position="1"/>
        <end position="87"/>
    </location>
</feature>
<dbReference type="EMBL" id="CAJOBH010236891">
    <property type="protein sequence ID" value="CAF5094432.1"/>
    <property type="molecule type" value="Genomic_DNA"/>
</dbReference>
<dbReference type="PANTHER" id="PTHR45080:SF8">
    <property type="entry name" value="IG-LIKE DOMAIN-CONTAINING PROTEIN"/>
    <property type="match status" value="1"/>
</dbReference>
<proteinExistence type="inferred from homology"/>
<dbReference type="SMART" id="SM00409">
    <property type="entry name" value="IG"/>
    <property type="match status" value="3"/>
</dbReference>
<comment type="subcellular location">
    <subcellularLocation>
        <location evidence="1">Cytoplasm</location>
    </subcellularLocation>
</comment>
<sequence length="329" mass="36689">PKIEAIQDETVIIRCKVSGHPKPEITFLKDKKDVATLDDKARFHIEHDDKTDEVRLIISNVKEEDHGKYTIRAKNPAETIEEHTNLVVTAPLAVVDKLQDTDVISGQNLTLTCRCQGIPKPTIQWYQNDIEIKSTTKQKIESKPDGTQILTVNRVDLTDGGQFKIVATNPQGTVTSTCNVDVLMKPKIDGKVQDVQTVIDEPAELNVKLSGLPKPKIEWFKNGQPLIIDNKPVQPKLKSDLQPTLNVTKNEPIVLTIQADGKPKPQVNWFKGNEEIPVDQPGIKMVEENDNTYKLIIDKATEKDQGEYSAIVQNPGGQIKTKKTNVTVT</sequence>
<evidence type="ECO:0000256" key="6">
    <source>
        <dbReference type="ARBA" id="ARBA00023157"/>
    </source>
</evidence>
<dbReference type="GO" id="GO:0043025">
    <property type="term" value="C:neuronal cell body"/>
    <property type="evidence" value="ECO:0007669"/>
    <property type="project" value="TreeGrafter"/>
</dbReference>
<dbReference type="InterPro" id="IPR036179">
    <property type="entry name" value="Ig-like_dom_sf"/>
</dbReference>
<organism evidence="9 10">
    <name type="scientific">Rotaria magnacalcarata</name>
    <dbReference type="NCBI Taxonomy" id="392030"/>
    <lineage>
        <taxon>Eukaryota</taxon>
        <taxon>Metazoa</taxon>
        <taxon>Spiralia</taxon>
        <taxon>Gnathifera</taxon>
        <taxon>Rotifera</taxon>
        <taxon>Eurotatoria</taxon>
        <taxon>Bdelloidea</taxon>
        <taxon>Philodinida</taxon>
        <taxon>Philodinidae</taxon>
        <taxon>Rotaria</taxon>
    </lineage>
</organism>
<dbReference type="FunFam" id="2.60.40.10:FF:000345">
    <property type="entry name" value="Muscle M-line assembly protein unc-89"/>
    <property type="match status" value="1"/>
</dbReference>
<evidence type="ECO:0000256" key="7">
    <source>
        <dbReference type="ARBA" id="ARBA00023319"/>
    </source>
</evidence>
<dbReference type="GO" id="GO:0008046">
    <property type="term" value="F:axon guidance receptor activity"/>
    <property type="evidence" value="ECO:0007669"/>
    <property type="project" value="TreeGrafter"/>
</dbReference>
<feature type="domain" description="Ig-like" evidence="8">
    <location>
        <begin position="91"/>
        <end position="181"/>
    </location>
</feature>
<reference evidence="9" key="1">
    <citation type="submission" date="2021-02" db="EMBL/GenBank/DDBJ databases">
        <authorList>
            <person name="Nowell W R."/>
        </authorList>
    </citation>
    <scope>NUCLEOTIDE SEQUENCE</scope>
</reference>
<dbReference type="GO" id="GO:0007156">
    <property type="term" value="P:homophilic cell adhesion via plasma membrane adhesion molecules"/>
    <property type="evidence" value="ECO:0007669"/>
    <property type="project" value="TreeGrafter"/>
</dbReference>
<evidence type="ECO:0000256" key="1">
    <source>
        <dbReference type="ARBA" id="ARBA00004496"/>
    </source>
</evidence>
<dbReference type="InterPro" id="IPR007110">
    <property type="entry name" value="Ig-like_dom"/>
</dbReference>
<dbReference type="PANTHER" id="PTHR45080">
    <property type="entry name" value="CONTACTIN 5"/>
    <property type="match status" value="1"/>
</dbReference>
<feature type="non-terminal residue" evidence="9">
    <location>
        <position position="1"/>
    </location>
</feature>
<evidence type="ECO:0000259" key="8">
    <source>
        <dbReference type="PROSITE" id="PS50835"/>
    </source>
</evidence>
<gene>
    <name evidence="9" type="ORF">BYL167_LOCUS63574</name>
</gene>
<dbReference type="InterPro" id="IPR003599">
    <property type="entry name" value="Ig_sub"/>
</dbReference>
<dbReference type="PROSITE" id="PS50835">
    <property type="entry name" value="IG_LIKE"/>
    <property type="match status" value="3"/>
</dbReference>
<evidence type="ECO:0000256" key="3">
    <source>
        <dbReference type="ARBA" id="ARBA00022490"/>
    </source>
</evidence>
<dbReference type="CDD" id="cd00096">
    <property type="entry name" value="Ig"/>
    <property type="match status" value="1"/>
</dbReference>
<dbReference type="GO" id="GO:0005886">
    <property type="term" value="C:plasma membrane"/>
    <property type="evidence" value="ECO:0007669"/>
    <property type="project" value="TreeGrafter"/>
</dbReference>
<dbReference type="FunFam" id="2.60.40.10:FF:000032">
    <property type="entry name" value="palladin isoform X1"/>
    <property type="match status" value="2"/>
</dbReference>
<dbReference type="SMART" id="SM00408">
    <property type="entry name" value="IGc2"/>
    <property type="match status" value="3"/>
</dbReference>
<comment type="similarity">
    <text evidence="2">Belongs to the protein kinase superfamily. CAMK Ser/Thr protein kinase family.</text>
</comment>
<dbReference type="Pfam" id="PF07679">
    <property type="entry name" value="I-set"/>
    <property type="match status" value="4"/>
</dbReference>
<dbReference type="SUPFAM" id="SSF48726">
    <property type="entry name" value="Immunoglobulin"/>
    <property type="match status" value="4"/>
</dbReference>
<keyword evidence="6" id="KW-1015">Disulfide bond</keyword>
<dbReference type="GO" id="GO:0050808">
    <property type="term" value="P:synapse organization"/>
    <property type="evidence" value="ECO:0007669"/>
    <property type="project" value="TreeGrafter"/>
</dbReference>
<feature type="non-terminal residue" evidence="9">
    <location>
        <position position="329"/>
    </location>
</feature>
<evidence type="ECO:0000256" key="2">
    <source>
        <dbReference type="ARBA" id="ARBA00006692"/>
    </source>
</evidence>
<keyword evidence="3" id="KW-0963">Cytoplasm</keyword>